<dbReference type="Proteomes" id="UP000249061">
    <property type="component" value="Unassembled WGS sequence"/>
</dbReference>
<sequence length="743" mass="77148">MAAVVFASCTQPNSTNRASVLGPVDLVIVDKLDGDSLAVLPGYAADGTVIERVGYHGGRVFVTSTDSNELRVFEPFREGTVNNADWARAPNPLETLSIPVLDQPQILVADEGVTADGRVTGAYVYAARRSSAELSIISARSLKQVGGHPVPLPAPLMAVGAWMNVTGPALPATTSVYVATWDGTTSRVVTASIPTDEEQLAATLGAGTLAFTDVTVVPNEPIKALQVVPPRVGRTLDGAPFCDTAICLAIATRKVDGTGRSVLLDPATGVSATLSFGAQMRDFAVSFRPDGDLRLYGIIDEEPCGGAFCGGVLSVELSAGTSAMGFPLTTDVTGAPMQPMRAGDGLVLGLTIGPGARLNGSVETITDGGYDAAQSQIGYSELGAFSTSNGAVTFFNAQYGMIIDFNARRVAVDYAQVRRPEILEDGGAIFARPDGGPTGTLEALPVDVKDPVVGSITTPWREVSVGAADGGVWKLTLGDGYLSSQVLYAISNGNLPGLTNLADTGGTQLRVPAGAEAVAAVGDIVRFFDGVDDQTLAECGRASVTAIQSGAITFDPAPTDCKRNEAARVTIKAAGTKFIVLLADTEGYLGRVEAGETFVYRRRYAALPLNVGRSADPENGIYAPSDALRIEVPAEPLREEGAYIAFGITGYLAPFRAQIDAVNTFSNAGQSSCYLSNQTASQVVIGNIAMSIGPRPVGTSTAPEFTWWTYGVVPSGNALSVMINTALITGANNSLSGAVTCRQ</sequence>
<gene>
    <name evidence="1" type="ORF">DI536_04020</name>
</gene>
<dbReference type="EMBL" id="QFQP01000002">
    <property type="protein sequence ID" value="PZR17490.1"/>
    <property type="molecule type" value="Genomic_DNA"/>
</dbReference>
<evidence type="ECO:0000313" key="1">
    <source>
        <dbReference type="EMBL" id="PZR17490.1"/>
    </source>
</evidence>
<accession>A0A2W5TPI9</accession>
<comment type="caution">
    <text evidence="1">The sequence shown here is derived from an EMBL/GenBank/DDBJ whole genome shotgun (WGS) entry which is preliminary data.</text>
</comment>
<name>A0A2W5TPI9_9BACT</name>
<reference evidence="1 2" key="1">
    <citation type="submission" date="2017-08" db="EMBL/GenBank/DDBJ databases">
        <title>Infants hospitalized years apart are colonized by the same room-sourced microbial strains.</title>
        <authorList>
            <person name="Brooks B."/>
            <person name="Olm M.R."/>
            <person name="Firek B.A."/>
            <person name="Baker R."/>
            <person name="Thomas B.C."/>
            <person name="Morowitz M.J."/>
            <person name="Banfield J.F."/>
        </authorList>
    </citation>
    <scope>NUCLEOTIDE SEQUENCE [LARGE SCALE GENOMIC DNA]</scope>
    <source>
        <strain evidence="1">S2_003_000_R2_14</strain>
    </source>
</reference>
<dbReference type="AlphaFoldDB" id="A0A2W5TPI9"/>
<evidence type="ECO:0000313" key="2">
    <source>
        <dbReference type="Proteomes" id="UP000249061"/>
    </source>
</evidence>
<organism evidence="1 2">
    <name type="scientific">Archangium gephyra</name>
    <dbReference type="NCBI Taxonomy" id="48"/>
    <lineage>
        <taxon>Bacteria</taxon>
        <taxon>Pseudomonadati</taxon>
        <taxon>Myxococcota</taxon>
        <taxon>Myxococcia</taxon>
        <taxon>Myxococcales</taxon>
        <taxon>Cystobacterineae</taxon>
        <taxon>Archangiaceae</taxon>
        <taxon>Archangium</taxon>
    </lineage>
</organism>
<proteinExistence type="predicted"/>
<protein>
    <submittedName>
        <fullName evidence="1">Uncharacterized protein</fullName>
    </submittedName>
</protein>